<evidence type="ECO:0000256" key="1">
    <source>
        <dbReference type="SAM" id="MobiDB-lite"/>
    </source>
</evidence>
<comment type="caution">
    <text evidence="2">The sequence shown here is derived from an EMBL/GenBank/DDBJ whole genome shotgun (WGS) entry which is preliminary data.</text>
</comment>
<proteinExistence type="predicted"/>
<reference evidence="2" key="1">
    <citation type="journal article" date="2020" name="mSystems">
        <title>Genome- and Community-Level Interaction Insights into Carbon Utilization and Element Cycling Functions of Hydrothermarchaeota in Hydrothermal Sediment.</title>
        <authorList>
            <person name="Zhou Z."/>
            <person name="Liu Y."/>
            <person name="Xu W."/>
            <person name="Pan J."/>
            <person name="Luo Z.H."/>
            <person name="Li M."/>
        </authorList>
    </citation>
    <scope>NUCLEOTIDE SEQUENCE [LARGE SCALE GENOMIC DNA]</scope>
    <source>
        <strain evidence="2">SpSt-767</strain>
    </source>
</reference>
<dbReference type="AlphaFoldDB" id="A0A7V6A575"/>
<accession>A0A7V6A575</accession>
<organism evidence="2">
    <name type="scientific">Desulfobacca acetoxidans</name>
    <dbReference type="NCBI Taxonomy" id="60893"/>
    <lineage>
        <taxon>Bacteria</taxon>
        <taxon>Pseudomonadati</taxon>
        <taxon>Thermodesulfobacteriota</taxon>
        <taxon>Desulfobaccia</taxon>
        <taxon>Desulfobaccales</taxon>
        <taxon>Desulfobaccaceae</taxon>
        <taxon>Desulfobacca</taxon>
    </lineage>
</organism>
<evidence type="ECO:0000313" key="2">
    <source>
        <dbReference type="EMBL" id="HHS30502.1"/>
    </source>
</evidence>
<protein>
    <submittedName>
        <fullName evidence="2">Uncharacterized protein</fullName>
    </submittedName>
</protein>
<gene>
    <name evidence="2" type="ORF">ENV52_12470</name>
</gene>
<feature type="region of interest" description="Disordered" evidence="1">
    <location>
        <begin position="26"/>
        <end position="126"/>
    </location>
</feature>
<dbReference type="EMBL" id="DTGR01000195">
    <property type="protein sequence ID" value="HHS30502.1"/>
    <property type="molecule type" value="Genomic_DNA"/>
</dbReference>
<name>A0A7V6A575_9BACT</name>
<sequence>MNPFDQTKPPPEGEGDEVIDLTEVIEESPAEAAGETLPQMADTGPAEVVLDYRAGSDDRTPLKFSVKPVEPREEKPPASQEESLDDFLASLPDLPEDLDISPEAPPPPRPQAAVPPQDPAGRLSDAELRDMVREIVQERVDRLARELFPQLAAEAIERELNRLKKRLTEPD</sequence>